<evidence type="ECO:0000313" key="14">
    <source>
        <dbReference type="Proteomes" id="UP000181951"/>
    </source>
</evidence>
<dbReference type="InterPro" id="IPR003661">
    <property type="entry name" value="HisK_dim/P_dom"/>
</dbReference>
<keyword evidence="6 13" id="KW-0418">Kinase</keyword>
<dbReference type="CDD" id="cd17535">
    <property type="entry name" value="REC_NarL-like"/>
    <property type="match status" value="1"/>
</dbReference>
<evidence type="ECO:0000256" key="6">
    <source>
        <dbReference type="ARBA" id="ARBA00022777"/>
    </source>
</evidence>
<dbReference type="InterPro" id="IPR058245">
    <property type="entry name" value="NreC/VraR/RcsB-like_REC"/>
</dbReference>
<dbReference type="PANTHER" id="PTHR43047">
    <property type="entry name" value="TWO-COMPONENT HISTIDINE PROTEIN KINASE"/>
    <property type="match status" value="1"/>
</dbReference>
<evidence type="ECO:0000256" key="3">
    <source>
        <dbReference type="ARBA" id="ARBA00012438"/>
    </source>
</evidence>
<dbReference type="Pfam" id="PF00512">
    <property type="entry name" value="HisKA"/>
    <property type="match status" value="1"/>
</dbReference>
<feature type="modified residue" description="4-aspartylphosphate" evidence="8">
    <location>
        <position position="558"/>
    </location>
</feature>
<evidence type="ECO:0000256" key="2">
    <source>
        <dbReference type="ARBA" id="ARBA00004236"/>
    </source>
</evidence>
<dbReference type="Gene3D" id="3.30.565.10">
    <property type="entry name" value="Histidine kinase-like ATPase, C-terminal domain"/>
    <property type="match status" value="1"/>
</dbReference>
<evidence type="ECO:0000256" key="5">
    <source>
        <dbReference type="ARBA" id="ARBA00022679"/>
    </source>
</evidence>
<organism evidence="13 14">
    <name type="scientific">Actinacidiphila rubida</name>
    <dbReference type="NCBI Taxonomy" id="310780"/>
    <lineage>
        <taxon>Bacteria</taxon>
        <taxon>Bacillati</taxon>
        <taxon>Actinomycetota</taxon>
        <taxon>Actinomycetes</taxon>
        <taxon>Kitasatosporales</taxon>
        <taxon>Streptomycetaceae</taxon>
        <taxon>Actinacidiphila</taxon>
    </lineage>
</organism>
<dbReference type="InterPro" id="IPR003594">
    <property type="entry name" value="HATPase_dom"/>
</dbReference>
<dbReference type="PROSITE" id="PS50110">
    <property type="entry name" value="RESPONSE_REGULATORY"/>
    <property type="match status" value="1"/>
</dbReference>
<dbReference type="Gene3D" id="3.40.50.2300">
    <property type="match status" value="1"/>
</dbReference>
<comment type="subcellular location">
    <subcellularLocation>
        <location evidence="2">Cell membrane</location>
    </subcellularLocation>
</comment>
<protein>
    <recommendedName>
        <fullName evidence="3">histidine kinase</fullName>
        <ecNumber evidence="3">2.7.13.3</ecNumber>
    </recommendedName>
</protein>
<feature type="domain" description="Histidine kinase" evidence="11">
    <location>
        <begin position="246"/>
        <end position="467"/>
    </location>
</feature>
<evidence type="ECO:0000256" key="8">
    <source>
        <dbReference type="PROSITE-ProRule" id="PRU00169"/>
    </source>
</evidence>
<keyword evidence="5" id="KW-0808">Transferase</keyword>
<evidence type="ECO:0000259" key="11">
    <source>
        <dbReference type="PROSITE" id="PS50109"/>
    </source>
</evidence>
<dbReference type="AlphaFoldDB" id="A0A1H8JLK5"/>
<dbReference type="PROSITE" id="PS50109">
    <property type="entry name" value="HIS_KIN"/>
    <property type="match status" value="1"/>
</dbReference>
<name>A0A1H8JLK5_9ACTN</name>
<keyword evidence="4 8" id="KW-0597">Phosphoprotein</keyword>
<evidence type="ECO:0000259" key="12">
    <source>
        <dbReference type="PROSITE" id="PS50110"/>
    </source>
</evidence>
<dbReference type="SUPFAM" id="SSF47384">
    <property type="entry name" value="Homodimeric domain of signal transducing histidine kinase"/>
    <property type="match status" value="1"/>
</dbReference>
<dbReference type="PANTHER" id="PTHR43047:SF72">
    <property type="entry name" value="OSMOSENSING HISTIDINE PROTEIN KINASE SLN1"/>
    <property type="match status" value="1"/>
</dbReference>
<evidence type="ECO:0000256" key="9">
    <source>
        <dbReference type="SAM" id="Coils"/>
    </source>
</evidence>
<comment type="catalytic activity">
    <reaction evidence="1">
        <text>ATP + protein L-histidine = ADP + protein N-phospho-L-histidine.</text>
        <dbReference type="EC" id="2.7.13.3"/>
    </reaction>
</comment>
<sequence>MTTPPAPDPASPRGAGPSARRRRLDVLRRAVAGERDLLALRREVQVACRGLGMPETDTVRLATVVSEVGRGLLAAPGLTGRLTLDRAAGRPTAVAEFAWTGAVRPAAGTLAAAERLLHRTAWEEGPFPRVLLGQPLPDTPESLEQRAAAAREELRVLSRVSVGEELRSQNHDLLQALQEARAQQEELQRLNDELERTNQGVMALYTELSNELETTNSGVVALHAELEETTRQLSLVNEAKTRFWANVSHELRSPVNDVIGLTRLLIAPGADPLTDEQTQQVSMIAASGSTLLALVEELLDVAKAESGRLEPELVPVDLRMLLHQLRGTLGGSARPGVVLAIPADEGFAPLTTDEVMLTRILRNVLSNSLKFTEHGEVRLTVERHDRAGGPWFAFAVSDTGVGIPAEEQGRVFEEFYQVRGPHQRARSGTGLGLPYARRLTSLLGGRMSLSSAPGAGTVVTVEIPAHPRHEPAPAQDWAVPGTGDGAAAARTAGDGPGGGDDEGRLRLRSLVIVDDDPVFLASVRPVLRELASLVTEVGDSAHAVRTIRRLQPDAVLLDLSMPPPDGYQLLAVLAGDPVLARLPVVVLTAGDRSELDRPRLAHARAVLGKTNLSASRLADVIAPALGTVPPLPRRQGPRPDRTGTAHPNAQDADGA</sequence>
<reference evidence="13 14" key="1">
    <citation type="submission" date="2016-10" db="EMBL/GenBank/DDBJ databases">
        <authorList>
            <person name="de Groot N.N."/>
        </authorList>
    </citation>
    <scope>NUCLEOTIDE SEQUENCE [LARGE SCALE GENOMIC DNA]</scope>
    <source>
        <strain evidence="13 14">CGMCC 4.2026</strain>
    </source>
</reference>
<dbReference type="InterPro" id="IPR001789">
    <property type="entry name" value="Sig_transdc_resp-reg_receiver"/>
</dbReference>
<dbReference type="EC" id="2.7.13.3" evidence="3"/>
<dbReference type="GO" id="GO:0009927">
    <property type="term" value="F:histidine phosphotransfer kinase activity"/>
    <property type="evidence" value="ECO:0007669"/>
    <property type="project" value="TreeGrafter"/>
</dbReference>
<dbReference type="InterPro" id="IPR036890">
    <property type="entry name" value="HATPase_C_sf"/>
</dbReference>
<dbReference type="Pfam" id="PF02518">
    <property type="entry name" value="HATPase_c"/>
    <property type="match status" value="1"/>
</dbReference>
<dbReference type="InterPro" id="IPR005467">
    <property type="entry name" value="His_kinase_dom"/>
</dbReference>
<feature type="compositionally biased region" description="Pro residues" evidence="10">
    <location>
        <begin position="1"/>
        <end position="10"/>
    </location>
</feature>
<dbReference type="PRINTS" id="PR00344">
    <property type="entry name" value="BCTRLSENSOR"/>
</dbReference>
<dbReference type="SUPFAM" id="SSF55874">
    <property type="entry name" value="ATPase domain of HSP90 chaperone/DNA topoisomerase II/histidine kinase"/>
    <property type="match status" value="1"/>
</dbReference>
<gene>
    <name evidence="13" type="ORF">SAMN05216267_1010193</name>
</gene>
<dbReference type="EMBL" id="FODD01000010">
    <property type="protein sequence ID" value="SEN81643.1"/>
    <property type="molecule type" value="Genomic_DNA"/>
</dbReference>
<evidence type="ECO:0000256" key="10">
    <source>
        <dbReference type="SAM" id="MobiDB-lite"/>
    </source>
</evidence>
<dbReference type="InterPro" id="IPR004358">
    <property type="entry name" value="Sig_transdc_His_kin-like_C"/>
</dbReference>
<dbReference type="InterPro" id="IPR036097">
    <property type="entry name" value="HisK_dim/P_sf"/>
</dbReference>
<proteinExistence type="predicted"/>
<feature type="coiled-coil region" evidence="9">
    <location>
        <begin position="163"/>
        <end position="211"/>
    </location>
</feature>
<dbReference type="SUPFAM" id="SSF52172">
    <property type="entry name" value="CheY-like"/>
    <property type="match status" value="1"/>
</dbReference>
<keyword evidence="7" id="KW-0902">Two-component regulatory system</keyword>
<dbReference type="Pfam" id="PF00072">
    <property type="entry name" value="Response_reg"/>
    <property type="match status" value="1"/>
</dbReference>
<dbReference type="InterPro" id="IPR011006">
    <property type="entry name" value="CheY-like_superfamily"/>
</dbReference>
<dbReference type="Proteomes" id="UP000181951">
    <property type="component" value="Unassembled WGS sequence"/>
</dbReference>
<dbReference type="STRING" id="310780.SAMN05216267_1010193"/>
<dbReference type="Gene3D" id="1.10.287.130">
    <property type="match status" value="1"/>
</dbReference>
<evidence type="ECO:0000313" key="13">
    <source>
        <dbReference type="EMBL" id="SEN81643.1"/>
    </source>
</evidence>
<feature type="domain" description="Response regulatory" evidence="12">
    <location>
        <begin position="509"/>
        <end position="624"/>
    </location>
</feature>
<dbReference type="SMART" id="SM00388">
    <property type="entry name" value="HisKA"/>
    <property type="match status" value="1"/>
</dbReference>
<dbReference type="GO" id="GO:0000155">
    <property type="term" value="F:phosphorelay sensor kinase activity"/>
    <property type="evidence" value="ECO:0007669"/>
    <property type="project" value="InterPro"/>
</dbReference>
<feature type="region of interest" description="Disordered" evidence="10">
    <location>
        <begin position="626"/>
        <end position="655"/>
    </location>
</feature>
<dbReference type="GO" id="GO:0005886">
    <property type="term" value="C:plasma membrane"/>
    <property type="evidence" value="ECO:0007669"/>
    <property type="project" value="UniProtKB-SubCell"/>
</dbReference>
<dbReference type="CDD" id="cd00082">
    <property type="entry name" value="HisKA"/>
    <property type="match status" value="1"/>
</dbReference>
<keyword evidence="9" id="KW-0175">Coiled coil</keyword>
<dbReference type="RefSeq" id="WP_265736953.1">
    <property type="nucleotide sequence ID" value="NZ_FODD01000010.1"/>
</dbReference>
<accession>A0A1H8JLK5</accession>
<dbReference type="SMART" id="SM00448">
    <property type="entry name" value="REC"/>
    <property type="match status" value="1"/>
</dbReference>
<feature type="region of interest" description="Disordered" evidence="10">
    <location>
        <begin position="1"/>
        <end position="21"/>
    </location>
</feature>
<keyword evidence="14" id="KW-1185">Reference proteome</keyword>
<dbReference type="SMART" id="SM00387">
    <property type="entry name" value="HATPase_c"/>
    <property type="match status" value="1"/>
</dbReference>
<evidence type="ECO:0000256" key="1">
    <source>
        <dbReference type="ARBA" id="ARBA00000085"/>
    </source>
</evidence>
<dbReference type="CDD" id="cd16922">
    <property type="entry name" value="HATPase_EvgS-ArcB-TorS-like"/>
    <property type="match status" value="1"/>
</dbReference>
<evidence type="ECO:0000256" key="4">
    <source>
        <dbReference type="ARBA" id="ARBA00022553"/>
    </source>
</evidence>
<evidence type="ECO:0000256" key="7">
    <source>
        <dbReference type="ARBA" id="ARBA00023012"/>
    </source>
</evidence>